<name>A0A1H6C3H8_9GAMM</name>
<sequence>MWTLNAADYDDQIAADWPQLPIPLPPMPQH</sequence>
<evidence type="ECO:0000313" key="2">
    <source>
        <dbReference type="Proteomes" id="UP000236745"/>
    </source>
</evidence>
<dbReference type="AlphaFoldDB" id="A0A1H6C3H8"/>
<accession>A0A1H6C3H8</accession>
<organism evidence="1 2">
    <name type="scientific">Marinobacterium lutimaris</name>
    <dbReference type="NCBI Taxonomy" id="568106"/>
    <lineage>
        <taxon>Bacteria</taxon>
        <taxon>Pseudomonadati</taxon>
        <taxon>Pseudomonadota</taxon>
        <taxon>Gammaproteobacteria</taxon>
        <taxon>Oceanospirillales</taxon>
        <taxon>Oceanospirillaceae</taxon>
        <taxon>Marinobacterium</taxon>
    </lineage>
</organism>
<keyword evidence="2" id="KW-1185">Reference proteome</keyword>
<dbReference type="Proteomes" id="UP000236745">
    <property type="component" value="Unassembled WGS sequence"/>
</dbReference>
<proteinExistence type="predicted"/>
<dbReference type="EMBL" id="FNVQ01000003">
    <property type="protein sequence ID" value="SEG67482.1"/>
    <property type="molecule type" value="Genomic_DNA"/>
</dbReference>
<gene>
    <name evidence="1" type="ORF">SAMN05444390_103137</name>
</gene>
<protein>
    <submittedName>
        <fullName evidence="1">Uncharacterized protein</fullName>
    </submittedName>
</protein>
<reference evidence="1 2" key="1">
    <citation type="submission" date="2016-10" db="EMBL/GenBank/DDBJ databases">
        <authorList>
            <person name="de Groot N.N."/>
        </authorList>
    </citation>
    <scope>NUCLEOTIDE SEQUENCE [LARGE SCALE GENOMIC DNA]</scope>
    <source>
        <strain evidence="1 2">DSM 22012</strain>
    </source>
</reference>
<evidence type="ECO:0000313" key="1">
    <source>
        <dbReference type="EMBL" id="SEG67482.1"/>
    </source>
</evidence>